<keyword evidence="8" id="KW-0677">Repeat</keyword>
<dbReference type="GO" id="GO:0006047">
    <property type="term" value="P:UDP-N-acetylglucosamine metabolic process"/>
    <property type="evidence" value="ECO:0007669"/>
    <property type="project" value="TreeGrafter"/>
</dbReference>
<dbReference type="CDD" id="cd05008">
    <property type="entry name" value="SIS_GlmS_GlmD_1"/>
    <property type="match status" value="1"/>
</dbReference>
<dbReference type="Pfam" id="PF01380">
    <property type="entry name" value="SIS"/>
    <property type="match status" value="2"/>
</dbReference>
<feature type="active site" description="For Fru-6P isomerization activity" evidence="10">
    <location>
        <position position="597"/>
    </location>
</feature>
<accession>W6RUZ0</accession>
<comment type="subcellular location">
    <subcellularLocation>
        <location evidence="2 10">Cytoplasm</location>
    </subcellularLocation>
</comment>
<dbReference type="eggNOG" id="COG0449">
    <property type="taxonomic scope" value="Bacteria"/>
</dbReference>
<keyword evidence="5 10" id="KW-0963">Cytoplasm</keyword>
<feature type="domain" description="Glutamine amidotransferase type-2" evidence="11">
    <location>
        <begin position="2"/>
        <end position="217"/>
    </location>
</feature>
<evidence type="ECO:0000256" key="9">
    <source>
        <dbReference type="ARBA" id="ARBA00022962"/>
    </source>
</evidence>
<dbReference type="FunFam" id="3.40.50.10490:FF:000001">
    <property type="entry name" value="Glutamine--fructose-6-phosphate aminotransferase [isomerizing]"/>
    <property type="match status" value="1"/>
</dbReference>
<dbReference type="CDD" id="cd00714">
    <property type="entry name" value="GFAT"/>
    <property type="match status" value="1"/>
</dbReference>
<dbReference type="PROSITE" id="PS51464">
    <property type="entry name" value="SIS"/>
    <property type="match status" value="2"/>
</dbReference>
<dbReference type="RefSeq" id="WP_044037571.1">
    <property type="nucleotide sequence ID" value="NZ_HG917868.1"/>
</dbReference>
<dbReference type="HOGENOM" id="CLU_012520_5_2_9"/>
<dbReference type="EMBL" id="HG917868">
    <property type="protein sequence ID" value="CDM68486.1"/>
    <property type="molecule type" value="Genomic_DNA"/>
</dbReference>
<dbReference type="InterPro" id="IPR047084">
    <property type="entry name" value="GFAT_N"/>
</dbReference>
<protein>
    <recommendedName>
        <fullName evidence="4 10">Glutamine--fructose-6-phosphate aminotransferase [isomerizing]</fullName>
        <ecNumber evidence="3 10">2.6.1.16</ecNumber>
    </recommendedName>
    <alternativeName>
        <fullName evidence="10">D-fructose-6-phosphate amidotransferase</fullName>
    </alternativeName>
    <alternativeName>
        <fullName evidence="10">GFAT</fullName>
    </alternativeName>
    <alternativeName>
        <fullName evidence="10">Glucosamine-6-phosphate synthase</fullName>
    </alternativeName>
    <alternativeName>
        <fullName evidence="10">Hexosephosphate aminotransferase</fullName>
    </alternativeName>
    <alternativeName>
        <fullName evidence="10">L-glutamine--D-fructose-6-phosphate amidotransferase</fullName>
    </alternativeName>
</protein>
<reference evidence="13 14" key="1">
    <citation type="submission" date="2013-11" db="EMBL/GenBank/DDBJ databases">
        <title>Complete genome sequence of Clostridum sp. M2/40.</title>
        <authorList>
            <person name="Wibberg D."/>
            <person name="Puehler A."/>
            <person name="Schlueter A."/>
        </authorList>
    </citation>
    <scope>NUCLEOTIDE SEQUENCE [LARGE SCALE GENOMIC DNA]</scope>
    <source>
        <strain evidence="14">M2/40</strain>
    </source>
</reference>
<evidence type="ECO:0000256" key="2">
    <source>
        <dbReference type="ARBA" id="ARBA00004496"/>
    </source>
</evidence>
<dbReference type="PATRIC" id="fig|1216932.3.peg.1321"/>
<dbReference type="PANTHER" id="PTHR10937">
    <property type="entry name" value="GLUCOSAMINE--FRUCTOSE-6-PHOSPHATE AMINOTRANSFERASE, ISOMERIZING"/>
    <property type="match status" value="1"/>
</dbReference>
<comment type="catalytic activity">
    <reaction evidence="1 10">
        <text>D-fructose 6-phosphate + L-glutamine = D-glucosamine 6-phosphate + L-glutamate</text>
        <dbReference type="Rhea" id="RHEA:13237"/>
        <dbReference type="ChEBI" id="CHEBI:29985"/>
        <dbReference type="ChEBI" id="CHEBI:58359"/>
        <dbReference type="ChEBI" id="CHEBI:58725"/>
        <dbReference type="ChEBI" id="CHEBI:61527"/>
        <dbReference type="EC" id="2.6.1.16"/>
    </reaction>
</comment>
<dbReference type="GO" id="GO:0006002">
    <property type="term" value="P:fructose 6-phosphate metabolic process"/>
    <property type="evidence" value="ECO:0007669"/>
    <property type="project" value="TreeGrafter"/>
</dbReference>
<dbReference type="Proteomes" id="UP000019426">
    <property type="component" value="Chromosome M2/40_rep1"/>
</dbReference>
<dbReference type="KEGG" id="clt:CM240_1327"/>
<dbReference type="PANTHER" id="PTHR10937:SF0">
    <property type="entry name" value="GLUTAMINE--FRUCTOSE-6-PHOSPHATE TRANSAMINASE (ISOMERIZING)"/>
    <property type="match status" value="1"/>
</dbReference>
<sequence length="602" mass="66731">MCGIVGYLGKRPVTDVLVNGLSNLQYRGYDSAGVAVVNENCISIVKKEGKLENLESALESTPVSGCVGIAHTRWATHGKPSDINSHPHYNADKTIAVVHNGIIENYKELKAFLAEKGYEFYSDTDTEVIPKLIDYLYEDNIETAVMKATDMLKGSYALGVVSSKDNNKLVGVRKQSPLIVGIGENENFIASDIPAILDYTTDVYLLDDNEFVIITDEGIKIVDRNNNVIEKAIYKVDWKKENVSKGNYEHYMLKEIHEQPEVTKNTLDSVIDQNTGFFRKITFDKEMLSNINRIYLVGCGTAYHAGLSGKMAIETLARIPVETDVASEFRYRNPIVDSNTLVIVISQSGETADTLEAVRKWKGKAAAVIGITNVIGSSVSRECDKVFYTRAGAEISVASTKAYVAQLTLLYLVAIEMAYTKGILTEEESKEYISKLYQLPKSIETILDSEDRIAALAEELKDEQSLIFLGRDYDYPVALEGALKVKEITYINCTGYAAGELKHGPIALVEKGTKIIAVCGSMRIEEKTHSNLREVMTRGAEIYCVSSTEHKEFTNIVISETIDLFTPILTVVPLQLLSYYIAKHKGLNVDMPRNLAKSVTVE</sequence>
<keyword evidence="9" id="KW-0315">Glutamine amidotransferase</keyword>
<dbReference type="GO" id="GO:0005975">
    <property type="term" value="P:carbohydrate metabolic process"/>
    <property type="evidence" value="ECO:0007669"/>
    <property type="project" value="UniProtKB-UniRule"/>
</dbReference>
<dbReference type="InterPro" id="IPR005855">
    <property type="entry name" value="GFAT"/>
</dbReference>
<dbReference type="HAMAP" id="MF_00164">
    <property type="entry name" value="GlmS"/>
    <property type="match status" value="1"/>
</dbReference>
<organism evidence="13 14">
    <name type="scientific">Clostridium bornimense</name>
    <dbReference type="NCBI Taxonomy" id="1216932"/>
    <lineage>
        <taxon>Bacteria</taxon>
        <taxon>Bacillati</taxon>
        <taxon>Bacillota</taxon>
        <taxon>Clostridia</taxon>
        <taxon>Eubacteriales</taxon>
        <taxon>Clostridiaceae</taxon>
        <taxon>Clostridium</taxon>
    </lineage>
</organism>
<name>W6RUZ0_9CLOT</name>
<dbReference type="FunFam" id="3.60.20.10:FF:000006">
    <property type="entry name" value="Glutamine--fructose-6-phosphate aminotransferase [isomerizing]"/>
    <property type="match status" value="1"/>
</dbReference>
<evidence type="ECO:0000256" key="5">
    <source>
        <dbReference type="ARBA" id="ARBA00022490"/>
    </source>
</evidence>
<dbReference type="SUPFAM" id="SSF53697">
    <property type="entry name" value="SIS domain"/>
    <property type="match status" value="1"/>
</dbReference>
<evidence type="ECO:0000259" key="11">
    <source>
        <dbReference type="PROSITE" id="PS51278"/>
    </source>
</evidence>
<dbReference type="GO" id="GO:0046349">
    <property type="term" value="P:amino sugar biosynthetic process"/>
    <property type="evidence" value="ECO:0007669"/>
    <property type="project" value="UniProtKB-ARBA"/>
</dbReference>
<dbReference type="GO" id="GO:0097367">
    <property type="term" value="F:carbohydrate derivative binding"/>
    <property type="evidence" value="ECO:0007669"/>
    <property type="project" value="InterPro"/>
</dbReference>
<dbReference type="InterPro" id="IPR029055">
    <property type="entry name" value="Ntn_hydrolases_N"/>
</dbReference>
<dbReference type="AlphaFoldDB" id="W6RUZ0"/>
<dbReference type="GO" id="GO:0006487">
    <property type="term" value="P:protein N-linked glycosylation"/>
    <property type="evidence" value="ECO:0007669"/>
    <property type="project" value="TreeGrafter"/>
</dbReference>
<gene>
    <name evidence="10 13" type="primary">glmS</name>
    <name evidence="13" type="ORF">CM240_1327</name>
</gene>
<evidence type="ECO:0000313" key="13">
    <source>
        <dbReference type="EMBL" id="CDM68486.1"/>
    </source>
</evidence>
<dbReference type="FunFam" id="3.40.50.10490:FF:000002">
    <property type="entry name" value="Glutamine--fructose-6-phosphate aminotransferase [isomerizing]"/>
    <property type="match status" value="1"/>
</dbReference>
<dbReference type="InterPro" id="IPR017932">
    <property type="entry name" value="GATase_2_dom"/>
</dbReference>
<dbReference type="CDD" id="cd05009">
    <property type="entry name" value="SIS_GlmS_GlmD_2"/>
    <property type="match status" value="1"/>
</dbReference>
<dbReference type="Pfam" id="PF13522">
    <property type="entry name" value="GATase_6"/>
    <property type="match status" value="1"/>
</dbReference>
<feature type="initiator methionine" description="Removed" evidence="10">
    <location>
        <position position="1"/>
    </location>
</feature>
<feature type="domain" description="SIS" evidence="12">
    <location>
        <begin position="456"/>
        <end position="592"/>
    </location>
</feature>
<evidence type="ECO:0000256" key="8">
    <source>
        <dbReference type="ARBA" id="ARBA00022737"/>
    </source>
</evidence>
<dbReference type="GO" id="GO:0004360">
    <property type="term" value="F:glutamine-fructose-6-phosphate transaminase (isomerizing) activity"/>
    <property type="evidence" value="ECO:0007669"/>
    <property type="project" value="UniProtKB-UniRule"/>
</dbReference>
<dbReference type="STRING" id="1216932.CM240_1327"/>
<dbReference type="NCBIfam" id="TIGR01135">
    <property type="entry name" value="glmS"/>
    <property type="match status" value="1"/>
</dbReference>
<evidence type="ECO:0000313" key="14">
    <source>
        <dbReference type="Proteomes" id="UP000019426"/>
    </source>
</evidence>
<dbReference type="Gene3D" id="3.60.20.10">
    <property type="entry name" value="Glutamine Phosphoribosylpyrophosphate, subunit 1, domain 1"/>
    <property type="match status" value="1"/>
</dbReference>
<feature type="active site" description="Nucleophile; for GATase activity" evidence="10">
    <location>
        <position position="2"/>
    </location>
</feature>
<keyword evidence="14" id="KW-1185">Reference proteome</keyword>
<keyword evidence="6 10" id="KW-0032">Aminotransferase</keyword>
<evidence type="ECO:0000256" key="4">
    <source>
        <dbReference type="ARBA" id="ARBA00016090"/>
    </source>
</evidence>
<evidence type="ECO:0000256" key="6">
    <source>
        <dbReference type="ARBA" id="ARBA00022576"/>
    </source>
</evidence>
<evidence type="ECO:0000259" key="12">
    <source>
        <dbReference type="PROSITE" id="PS51464"/>
    </source>
</evidence>
<comment type="function">
    <text evidence="10">Catalyzes the first step in hexosamine metabolism, converting fructose-6P into glucosamine-6P using glutamine as a nitrogen source.</text>
</comment>
<dbReference type="InterPro" id="IPR035466">
    <property type="entry name" value="GlmS/AgaS_SIS"/>
</dbReference>
<evidence type="ECO:0000256" key="3">
    <source>
        <dbReference type="ARBA" id="ARBA00012916"/>
    </source>
</evidence>
<dbReference type="PROSITE" id="PS51278">
    <property type="entry name" value="GATASE_TYPE_2"/>
    <property type="match status" value="1"/>
</dbReference>
<dbReference type="GO" id="GO:0005829">
    <property type="term" value="C:cytosol"/>
    <property type="evidence" value="ECO:0007669"/>
    <property type="project" value="TreeGrafter"/>
</dbReference>
<feature type="domain" description="SIS" evidence="12">
    <location>
        <begin position="284"/>
        <end position="423"/>
    </location>
</feature>
<dbReference type="InterPro" id="IPR001347">
    <property type="entry name" value="SIS_dom"/>
</dbReference>
<evidence type="ECO:0000256" key="10">
    <source>
        <dbReference type="HAMAP-Rule" id="MF_00164"/>
    </source>
</evidence>
<comment type="subunit">
    <text evidence="10">Homodimer.</text>
</comment>
<dbReference type="InterPro" id="IPR035490">
    <property type="entry name" value="GlmS/FrlB_SIS"/>
</dbReference>
<evidence type="ECO:0000256" key="1">
    <source>
        <dbReference type="ARBA" id="ARBA00001031"/>
    </source>
</evidence>
<dbReference type="NCBIfam" id="NF001484">
    <property type="entry name" value="PRK00331.1"/>
    <property type="match status" value="1"/>
</dbReference>
<dbReference type="InterPro" id="IPR046348">
    <property type="entry name" value="SIS_dom_sf"/>
</dbReference>
<evidence type="ECO:0000256" key="7">
    <source>
        <dbReference type="ARBA" id="ARBA00022679"/>
    </source>
</evidence>
<dbReference type="Gene3D" id="3.40.50.10490">
    <property type="entry name" value="Glucose-6-phosphate isomerase like protein, domain 1"/>
    <property type="match status" value="2"/>
</dbReference>
<dbReference type="SUPFAM" id="SSF56235">
    <property type="entry name" value="N-terminal nucleophile aminohydrolases (Ntn hydrolases)"/>
    <property type="match status" value="1"/>
</dbReference>
<dbReference type="EC" id="2.6.1.16" evidence="3 10"/>
<keyword evidence="7 10" id="KW-0808">Transferase</keyword>
<dbReference type="OrthoDB" id="106547at2"/>
<proteinExistence type="inferred from homology"/>